<organism evidence="2 3">
    <name type="scientific">Actinoplanes missouriensis (strain ATCC 14538 / DSM 43046 / CBS 188.64 / JCM 3121 / NBRC 102363 / NCIMB 12654 / NRRL B-3342 / UNCC 431)</name>
    <dbReference type="NCBI Taxonomy" id="512565"/>
    <lineage>
        <taxon>Bacteria</taxon>
        <taxon>Bacillati</taxon>
        <taxon>Actinomycetota</taxon>
        <taxon>Actinomycetes</taxon>
        <taxon>Micromonosporales</taxon>
        <taxon>Micromonosporaceae</taxon>
        <taxon>Actinoplanes</taxon>
    </lineage>
</organism>
<dbReference type="HOGENOM" id="CLU_3113673_0_0_11"/>
<feature type="compositionally biased region" description="Pro residues" evidence="1">
    <location>
        <begin position="40"/>
        <end position="50"/>
    </location>
</feature>
<dbReference type="RefSeq" id="WP_014444898.1">
    <property type="nucleotide sequence ID" value="NC_017093.1"/>
</dbReference>
<reference evidence="2 3" key="1">
    <citation type="submission" date="2012-02" db="EMBL/GenBank/DDBJ databases">
        <title>Complete genome sequence of Actinoplanes missouriensis 431 (= NBRC 102363).</title>
        <authorList>
            <person name="Ohnishi Y."/>
            <person name="Ishikawa J."/>
            <person name="Sekine M."/>
            <person name="Hosoyama A."/>
            <person name="Harada T."/>
            <person name="Narita H."/>
            <person name="Hata T."/>
            <person name="Konno Y."/>
            <person name="Tutikane K."/>
            <person name="Fujita N."/>
            <person name="Horinouchi S."/>
            <person name="Hayakawa M."/>
        </authorList>
    </citation>
    <scope>NUCLEOTIDE SEQUENCE [LARGE SCALE GENOMIC DNA]</scope>
    <source>
        <strain evidence="3">ATCC 14538 / DSM 43046 / CBS 188.64 / JCM 3121 / NBRC 102363 / NCIMB 12654 / NRRL B-3342 / UNCC 431</strain>
    </source>
</reference>
<feature type="compositionally biased region" description="Basic and acidic residues" evidence="1">
    <location>
        <begin position="11"/>
        <end position="37"/>
    </location>
</feature>
<proteinExistence type="predicted"/>
<dbReference type="Proteomes" id="UP000007882">
    <property type="component" value="Chromosome"/>
</dbReference>
<dbReference type="AlphaFoldDB" id="I0HAH2"/>
<protein>
    <submittedName>
        <fullName evidence="2">Uncharacterized protein</fullName>
    </submittedName>
</protein>
<keyword evidence="3" id="KW-1185">Reference proteome</keyword>
<feature type="region of interest" description="Disordered" evidence="1">
    <location>
        <begin position="1"/>
        <end position="50"/>
    </location>
</feature>
<evidence type="ECO:0000313" key="3">
    <source>
        <dbReference type="Proteomes" id="UP000007882"/>
    </source>
</evidence>
<sequence>MTATDPNGQPDIERPVDLNDIREREKAQRPDEKRGDDDPGAPPPQPEPTD</sequence>
<dbReference type="PATRIC" id="fig|512565.3.peg.4777"/>
<dbReference type="STRING" id="512565.AMIS_47890"/>
<evidence type="ECO:0000256" key="1">
    <source>
        <dbReference type="SAM" id="MobiDB-lite"/>
    </source>
</evidence>
<accession>I0HAH2</accession>
<name>I0HAH2_ACTM4</name>
<dbReference type="EMBL" id="AP012319">
    <property type="protein sequence ID" value="BAL90009.1"/>
    <property type="molecule type" value="Genomic_DNA"/>
</dbReference>
<evidence type="ECO:0000313" key="2">
    <source>
        <dbReference type="EMBL" id="BAL90009.1"/>
    </source>
</evidence>
<dbReference type="KEGG" id="ams:AMIS_47890"/>
<gene>
    <name evidence="2" type="ordered locus">AMIS_47890</name>
</gene>